<accession>A0A0T7P723</accession>
<dbReference type="PANTHER" id="PTHR42850">
    <property type="entry name" value="METALLOPHOSPHOESTERASE"/>
    <property type="match status" value="1"/>
</dbReference>
<dbReference type="RefSeq" id="WP_057636556.1">
    <property type="nucleotide sequence ID" value="NZ_CGBR01000023.1"/>
</dbReference>
<dbReference type="Proteomes" id="UP000048841">
    <property type="component" value="Unassembled WGS sequence"/>
</dbReference>
<proteinExistence type="predicted"/>
<evidence type="ECO:0000313" key="2">
    <source>
        <dbReference type="EMBL" id="CFQ68224.1"/>
    </source>
</evidence>
<name>A0A0T7P723_YEREN</name>
<gene>
    <name evidence="2" type="primary">pphA_2</name>
    <name evidence="2" type="ORF">ERS137941_02966</name>
</gene>
<dbReference type="GO" id="GO:0005737">
    <property type="term" value="C:cytoplasm"/>
    <property type="evidence" value="ECO:0007669"/>
    <property type="project" value="TreeGrafter"/>
</dbReference>
<dbReference type="SUPFAM" id="SSF56300">
    <property type="entry name" value="Metallo-dependent phosphatases"/>
    <property type="match status" value="1"/>
</dbReference>
<feature type="domain" description="Serine/threonine specific protein phosphatases" evidence="1">
    <location>
        <begin position="73"/>
        <end position="78"/>
    </location>
</feature>
<protein>
    <submittedName>
        <fullName evidence="2">Serine/threonine protein phosphatase</fullName>
        <ecNumber evidence="2">3.1.3.16</ecNumber>
    </submittedName>
</protein>
<dbReference type="InterPro" id="IPR004843">
    <property type="entry name" value="Calcineurin-like_PHP"/>
</dbReference>
<dbReference type="PROSITE" id="PS00125">
    <property type="entry name" value="SER_THR_PHOSPHATASE"/>
    <property type="match status" value="1"/>
</dbReference>
<dbReference type="EC" id="3.1.3.16" evidence="2"/>
<dbReference type="Gene3D" id="3.60.21.10">
    <property type="match status" value="1"/>
</dbReference>
<evidence type="ECO:0000313" key="3">
    <source>
        <dbReference type="Proteomes" id="UP000048841"/>
    </source>
</evidence>
<dbReference type="InterPro" id="IPR029052">
    <property type="entry name" value="Metallo-depent_PP-like"/>
</dbReference>
<evidence type="ECO:0000259" key="1">
    <source>
        <dbReference type="PROSITE" id="PS00125"/>
    </source>
</evidence>
<dbReference type="Pfam" id="PF00149">
    <property type="entry name" value="Metallophos"/>
    <property type="match status" value="1"/>
</dbReference>
<dbReference type="EMBL" id="CGBR01000023">
    <property type="protein sequence ID" value="CFQ68224.1"/>
    <property type="molecule type" value="Genomic_DNA"/>
</dbReference>
<dbReference type="GO" id="GO:0110154">
    <property type="term" value="P:RNA decapping"/>
    <property type="evidence" value="ECO:0007669"/>
    <property type="project" value="TreeGrafter"/>
</dbReference>
<reference evidence="2 3" key="1">
    <citation type="submission" date="2015-03" db="EMBL/GenBank/DDBJ databases">
        <authorList>
            <person name="Murphy D."/>
        </authorList>
    </citation>
    <scope>NUCLEOTIDE SEQUENCE [LARGE SCALE GENOMIC DNA]</scope>
    <source>
        <strain evidence="2 3">IP26249</strain>
    </source>
</reference>
<keyword evidence="2" id="KW-0378">Hydrolase</keyword>
<dbReference type="PANTHER" id="PTHR42850:SF10">
    <property type="entry name" value="SERINE_THREONINE-PROTEIN PHOSPHATASE 1"/>
    <property type="match status" value="1"/>
</dbReference>
<sequence length="222" mass="24866">MSDIYQKINGADYRRIFVVGDVHGCLNKLNEKLLSVDFDESKDLLISVGDLIDRGSQNVECLDLITQPWFRAVRGNHEQMAIDALNGSGDVNNWLANGGMWFFCLDYDQEILARALIAIAEKLPLVIEVDTDSGKYVIAHADYPSDSYHFGKPVSEQHVIWNRERVSYAMDGEGEEIAGAKQFIFGHTPMNKASQFKNQLYIDTGAVFGAGRELTMIQIQGE</sequence>
<dbReference type="InterPro" id="IPR050126">
    <property type="entry name" value="Ap4A_hydrolase"/>
</dbReference>
<dbReference type="AlphaFoldDB" id="A0A0T7P723"/>
<dbReference type="GO" id="GO:0008803">
    <property type="term" value="F:bis(5'-nucleosyl)-tetraphosphatase (symmetrical) activity"/>
    <property type="evidence" value="ECO:0007669"/>
    <property type="project" value="TreeGrafter"/>
</dbReference>
<dbReference type="InterPro" id="IPR006186">
    <property type="entry name" value="Ser/Thr-sp_prot-phosphatase"/>
</dbReference>
<organism evidence="2 3">
    <name type="scientific">Yersinia enterocolitica</name>
    <dbReference type="NCBI Taxonomy" id="630"/>
    <lineage>
        <taxon>Bacteria</taxon>
        <taxon>Pseudomonadati</taxon>
        <taxon>Pseudomonadota</taxon>
        <taxon>Gammaproteobacteria</taxon>
        <taxon>Enterobacterales</taxon>
        <taxon>Yersiniaceae</taxon>
        <taxon>Yersinia</taxon>
    </lineage>
</organism>
<dbReference type="GO" id="GO:0004722">
    <property type="term" value="F:protein serine/threonine phosphatase activity"/>
    <property type="evidence" value="ECO:0007669"/>
    <property type="project" value="UniProtKB-EC"/>
</dbReference>